<evidence type="ECO:0000256" key="1">
    <source>
        <dbReference type="SAM" id="Phobius"/>
    </source>
</evidence>
<evidence type="ECO:0000313" key="3">
    <source>
        <dbReference type="Proteomes" id="UP001348817"/>
    </source>
</evidence>
<dbReference type="AlphaFoldDB" id="A0AAU9CI56"/>
<keyword evidence="1" id="KW-0472">Membrane</keyword>
<keyword evidence="1" id="KW-1133">Transmembrane helix</keyword>
<protein>
    <submittedName>
        <fullName evidence="2">Uncharacterized protein</fullName>
    </submittedName>
</protein>
<accession>A0AAU9CI56</accession>
<name>A0AAU9CI56_9BACT</name>
<keyword evidence="1" id="KW-0812">Transmembrane</keyword>
<keyword evidence="3" id="KW-1185">Reference proteome</keyword>
<gene>
    <name evidence="2" type="ORF">FUAX_09830</name>
</gene>
<feature type="transmembrane region" description="Helical" evidence="1">
    <location>
        <begin position="7"/>
        <end position="28"/>
    </location>
</feature>
<evidence type="ECO:0000313" key="2">
    <source>
        <dbReference type="EMBL" id="BDD08551.1"/>
    </source>
</evidence>
<proteinExistence type="predicted"/>
<sequence length="67" mass="7494">MKVTQKIFDLFGFGSTAYVVPGFVRSLFTSEGFASGLATYSAVLSAIWLTLRVYEAVENRIKKRKEP</sequence>
<feature type="transmembrane region" description="Helical" evidence="1">
    <location>
        <begin position="34"/>
        <end position="54"/>
    </location>
</feature>
<reference evidence="2 3" key="1">
    <citation type="submission" date="2021-12" db="EMBL/GenBank/DDBJ databases">
        <title>Genome sequencing of bacteria with rrn-lacking chromosome and rrn-plasmid.</title>
        <authorList>
            <person name="Anda M."/>
            <person name="Iwasaki W."/>
        </authorList>
    </citation>
    <scope>NUCLEOTIDE SEQUENCE [LARGE SCALE GENOMIC DNA]</scope>
    <source>
        <strain evidence="2 3">DSM 100852</strain>
    </source>
</reference>
<dbReference type="Proteomes" id="UP001348817">
    <property type="component" value="Chromosome"/>
</dbReference>
<dbReference type="EMBL" id="AP025314">
    <property type="protein sequence ID" value="BDD08551.1"/>
    <property type="molecule type" value="Genomic_DNA"/>
</dbReference>
<organism evidence="2 3">
    <name type="scientific">Fulvitalea axinellae</name>
    <dbReference type="NCBI Taxonomy" id="1182444"/>
    <lineage>
        <taxon>Bacteria</taxon>
        <taxon>Pseudomonadati</taxon>
        <taxon>Bacteroidota</taxon>
        <taxon>Cytophagia</taxon>
        <taxon>Cytophagales</taxon>
        <taxon>Persicobacteraceae</taxon>
        <taxon>Fulvitalea</taxon>
    </lineage>
</organism>
<dbReference type="KEGG" id="fax:FUAX_09830"/>
<dbReference type="RefSeq" id="WP_338393803.1">
    <property type="nucleotide sequence ID" value="NZ_AP025314.1"/>
</dbReference>